<keyword evidence="3" id="KW-1003">Cell membrane</keyword>
<dbReference type="EMBL" id="BLLG01000004">
    <property type="protein sequence ID" value="GFH35586.1"/>
    <property type="molecule type" value="Genomic_DNA"/>
</dbReference>
<dbReference type="PROSITE" id="PS50928">
    <property type="entry name" value="ABC_TM1"/>
    <property type="match status" value="1"/>
</dbReference>
<feature type="domain" description="ABC transmembrane type-1" evidence="8">
    <location>
        <begin position="123"/>
        <end position="352"/>
    </location>
</feature>
<organism evidence="9 10">
    <name type="scientific">Streptomyces pacificus</name>
    <dbReference type="NCBI Taxonomy" id="2705029"/>
    <lineage>
        <taxon>Bacteria</taxon>
        <taxon>Bacillati</taxon>
        <taxon>Actinomycetota</taxon>
        <taxon>Actinomycetes</taxon>
        <taxon>Kitasatosporales</taxon>
        <taxon>Streptomycetaceae</taxon>
        <taxon>Streptomyces</taxon>
    </lineage>
</organism>
<evidence type="ECO:0000256" key="5">
    <source>
        <dbReference type="ARBA" id="ARBA00022989"/>
    </source>
</evidence>
<evidence type="ECO:0000313" key="10">
    <source>
        <dbReference type="Proteomes" id="UP000484988"/>
    </source>
</evidence>
<dbReference type="Pfam" id="PF19300">
    <property type="entry name" value="BPD_transp_1_N"/>
    <property type="match status" value="1"/>
</dbReference>
<feature type="transmembrane region" description="Helical" evidence="7">
    <location>
        <begin position="129"/>
        <end position="148"/>
    </location>
</feature>
<dbReference type="Gene3D" id="1.10.3720.10">
    <property type="entry name" value="MetI-like"/>
    <property type="match status" value="1"/>
</dbReference>
<feature type="transmembrane region" description="Helical" evidence="7">
    <location>
        <begin position="155"/>
        <end position="179"/>
    </location>
</feature>
<feature type="transmembrane region" description="Helical" evidence="7">
    <location>
        <begin position="283"/>
        <end position="309"/>
    </location>
</feature>
<accession>A0A6A0ARQ0</accession>
<name>A0A6A0ARQ0_9ACTN</name>
<dbReference type="PANTHER" id="PTHR43163">
    <property type="entry name" value="DIPEPTIDE TRANSPORT SYSTEM PERMEASE PROTEIN DPPB-RELATED"/>
    <property type="match status" value="1"/>
</dbReference>
<sequence>MAGRTRIRIPYHPYHPYSYNTRKKGARGVLRLVVRRLLQLIPTLLGLSVLLFLWLNRLPGGPASAILGERATEAEVARINRALGLDQPLHVQYGRFLKRIVELDLGTSTQTGQPVWDEFVLRFPATVELSLAAILIAVAVGIPLGYLAARRRGGWLDVAAVSGSLVGICIPVFFLALILKGVFAVNLGLFPTFGRLTTGVDATSVTGFAVLDGVLTGEFDASWDAVMHLVLPALALSSIPLAVIVRMTRASVLEVLGEDYVRTAESKGLERRTVRGRHILRNALLPVVTAVGLLTGSLLSGAVLTESVFSFGGIGSFIRTAIDARDYPVLVGFIMFIAMVYVLINLLVDLAYSVIDPRVRVH</sequence>
<keyword evidence="6 7" id="KW-0472">Membrane</keyword>
<evidence type="ECO:0000256" key="6">
    <source>
        <dbReference type="ARBA" id="ARBA00023136"/>
    </source>
</evidence>
<keyword evidence="4 7" id="KW-0812">Transmembrane</keyword>
<dbReference type="Pfam" id="PF00528">
    <property type="entry name" value="BPD_transp_1"/>
    <property type="match status" value="1"/>
</dbReference>
<comment type="caution">
    <text evidence="9">The sequence shown here is derived from an EMBL/GenBank/DDBJ whole genome shotgun (WGS) entry which is preliminary data.</text>
</comment>
<feature type="transmembrane region" description="Helical" evidence="7">
    <location>
        <begin position="37"/>
        <end position="55"/>
    </location>
</feature>
<dbReference type="GO" id="GO:0005886">
    <property type="term" value="C:plasma membrane"/>
    <property type="evidence" value="ECO:0007669"/>
    <property type="project" value="UniProtKB-SubCell"/>
</dbReference>
<feature type="transmembrane region" description="Helical" evidence="7">
    <location>
        <begin position="329"/>
        <end position="352"/>
    </location>
</feature>
<gene>
    <name evidence="9" type="ORF">SCWH03_18070</name>
</gene>
<keyword evidence="10" id="KW-1185">Reference proteome</keyword>
<dbReference type="PANTHER" id="PTHR43163:SF6">
    <property type="entry name" value="DIPEPTIDE TRANSPORT SYSTEM PERMEASE PROTEIN DPPB-RELATED"/>
    <property type="match status" value="1"/>
</dbReference>
<dbReference type="InterPro" id="IPR000515">
    <property type="entry name" value="MetI-like"/>
</dbReference>
<evidence type="ECO:0000256" key="1">
    <source>
        <dbReference type="ARBA" id="ARBA00004651"/>
    </source>
</evidence>
<proteinExistence type="inferred from homology"/>
<dbReference type="InterPro" id="IPR035906">
    <property type="entry name" value="MetI-like_sf"/>
</dbReference>
<evidence type="ECO:0000256" key="4">
    <source>
        <dbReference type="ARBA" id="ARBA00022692"/>
    </source>
</evidence>
<dbReference type="AlphaFoldDB" id="A0A6A0ARQ0"/>
<comment type="subcellular location">
    <subcellularLocation>
        <location evidence="1 7">Cell membrane</location>
        <topology evidence="1 7">Multi-pass membrane protein</topology>
    </subcellularLocation>
</comment>
<protein>
    <submittedName>
        <fullName evidence="9">ABC transporter permease</fullName>
    </submittedName>
</protein>
<dbReference type="Proteomes" id="UP000484988">
    <property type="component" value="Unassembled WGS sequence"/>
</dbReference>
<evidence type="ECO:0000256" key="2">
    <source>
        <dbReference type="ARBA" id="ARBA00022448"/>
    </source>
</evidence>
<dbReference type="CDD" id="cd06261">
    <property type="entry name" value="TM_PBP2"/>
    <property type="match status" value="1"/>
</dbReference>
<evidence type="ECO:0000256" key="7">
    <source>
        <dbReference type="RuleBase" id="RU363032"/>
    </source>
</evidence>
<dbReference type="InterPro" id="IPR045621">
    <property type="entry name" value="BPD_transp_1_N"/>
</dbReference>
<dbReference type="GO" id="GO:0055085">
    <property type="term" value="P:transmembrane transport"/>
    <property type="evidence" value="ECO:0007669"/>
    <property type="project" value="InterPro"/>
</dbReference>
<evidence type="ECO:0000256" key="3">
    <source>
        <dbReference type="ARBA" id="ARBA00022475"/>
    </source>
</evidence>
<comment type="similarity">
    <text evidence="7">Belongs to the binding-protein-dependent transport system permease family.</text>
</comment>
<reference evidence="9 10" key="1">
    <citation type="submission" date="2020-02" db="EMBL/GenBank/DDBJ databases">
        <title>Whole Genome Shotgun Sequence of Streptomyces sp. strain CWH03.</title>
        <authorList>
            <person name="Dohra H."/>
            <person name="Kodani S."/>
            <person name="Yamamura H."/>
        </authorList>
    </citation>
    <scope>NUCLEOTIDE SEQUENCE [LARGE SCALE GENOMIC DNA]</scope>
    <source>
        <strain evidence="9 10">CWH03</strain>
    </source>
</reference>
<keyword evidence="2 7" id="KW-0813">Transport</keyword>
<keyword evidence="5 7" id="KW-1133">Transmembrane helix</keyword>
<evidence type="ECO:0000259" key="8">
    <source>
        <dbReference type="PROSITE" id="PS50928"/>
    </source>
</evidence>
<evidence type="ECO:0000313" key="9">
    <source>
        <dbReference type="EMBL" id="GFH35586.1"/>
    </source>
</evidence>
<dbReference type="SUPFAM" id="SSF161098">
    <property type="entry name" value="MetI-like"/>
    <property type="match status" value="1"/>
</dbReference>
<feature type="transmembrane region" description="Helical" evidence="7">
    <location>
        <begin position="225"/>
        <end position="245"/>
    </location>
</feature>